<dbReference type="Pfam" id="PF01262">
    <property type="entry name" value="AlaDh_PNT_C"/>
    <property type="match status" value="1"/>
</dbReference>
<dbReference type="PANTHER" id="PTHR42813:SF3">
    <property type="entry name" value="GLUTATHIONE-INDEPENDENT FORMALDEHYDE DEHYDROGENASE"/>
    <property type="match status" value="1"/>
</dbReference>
<dbReference type="InterPro" id="IPR036291">
    <property type="entry name" value="NAD(P)-bd_dom_sf"/>
</dbReference>
<evidence type="ECO:0000313" key="12">
    <source>
        <dbReference type="Proteomes" id="UP000746584"/>
    </source>
</evidence>
<comment type="caution">
    <text evidence="9">The sequence shown here is derived from an EMBL/GenBank/DDBJ whole genome shotgun (WGS) entry which is preliminary data.</text>
</comment>
<dbReference type="SUPFAM" id="SSF50129">
    <property type="entry name" value="GroES-like"/>
    <property type="match status" value="1"/>
</dbReference>
<evidence type="ECO:0000256" key="4">
    <source>
        <dbReference type="ARBA" id="ARBA00022833"/>
    </source>
</evidence>
<keyword evidence="6" id="KW-0520">NAD</keyword>
<dbReference type="InterPro" id="IPR007698">
    <property type="entry name" value="AlaDH/PNT_NAD(H)-bd"/>
</dbReference>
<proteinExistence type="inferred from homology"/>
<dbReference type="InterPro" id="IPR013154">
    <property type="entry name" value="ADH-like_N"/>
</dbReference>
<comment type="similarity">
    <text evidence="2">Belongs to the zinc-containing alcohol dehydrogenase family.</text>
</comment>
<dbReference type="AlphaFoldDB" id="A0A8H9G9S2"/>
<dbReference type="InterPro" id="IPR002328">
    <property type="entry name" value="ADH_Zn_CS"/>
</dbReference>
<keyword evidence="3" id="KW-0479">Metal-binding</keyword>
<dbReference type="Pfam" id="PF08240">
    <property type="entry name" value="ADH_N"/>
    <property type="match status" value="1"/>
</dbReference>
<evidence type="ECO:0000256" key="3">
    <source>
        <dbReference type="ARBA" id="ARBA00022723"/>
    </source>
</evidence>
<accession>A0A8H9G9S2</accession>
<dbReference type="NCBIfam" id="TIGR02819">
    <property type="entry name" value="fdhA_non_GSH"/>
    <property type="match status" value="1"/>
</dbReference>
<dbReference type="InterPro" id="IPR014184">
    <property type="entry name" value="HCHO_DH_non_GSH"/>
</dbReference>
<dbReference type="Gene3D" id="3.40.50.720">
    <property type="entry name" value="NAD(P)-binding Rossmann-like Domain"/>
    <property type="match status" value="1"/>
</dbReference>
<dbReference type="GO" id="GO:0018467">
    <property type="term" value="F:formaldehyde dehydrogenase (NAD+) activity"/>
    <property type="evidence" value="ECO:0007669"/>
    <property type="project" value="UniProtKB-EC"/>
</dbReference>
<protein>
    <submittedName>
        <fullName evidence="9">Formaldehyde dehydrogenase, glutathione-independent</fullName>
    </submittedName>
    <submittedName>
        <fullName evidence="10">Glutathione-independent formaldehyde dehydrogenase</fullName>
        <ecNumber evidence="10">1.2.1.46</ecNumber>
    </submittedName>
</protein>
<evidence type="ECO:0000259" key="7">
    <source>
        <dbReference type="Pfam" id="PF01262"/>
    </source>
</evidence>
<dbReference type="Proteomes" id="UP000746584">
    <property type="component" value="Unassembled WGS sequence"/>
</dbReference>
<reference evidence="10 12" key="3">
    <citation type="submission" date="2021-01" db="EMBL/GenBank/DDBJ databases">
        <title>Sequencing the genomes of 1000 actinobacteria strains.</title>
        <authorList>
            <person name="Klenk H.-P."/>
        </authorList>
    </citation>
    <scope>NUCLEOTIDE SEQUENCE [LARGE SCALE GENOMIC DNA]</scope>
    <source>
        <strain evidence="10 12">DSM 20542</strain>
    </source>
</reference>
<dbReference type="SUPFAM" id="SSF51735">
    <property type="entry name" value="NAD(P)-binding Rossmann-fold domains"/>
    <property type="match status" value="1"/>
</dbReference>
<evidence type="ECO:0000256" key="2">
    <source>
        <dbReference type="ARBA" id="ARBA00008072"/>
    </source>
</evidence>
<dbReference type="EMBL" id="JAFBCG010000001">
    <property type="protein sequence ID" value="MBM7803532.1"/>
    <property type="molecule type" value="Genomic_DNA"/>
</dbReference>
<reference evidence="9" key="1">
    <citation type="journal article" date="2014" name="Int. J. Syst. Evol. Microbiol.">
        <title>Complete genome sequence of Corynebacterium casei LMG S-19264T (=DSM 44701T), isolated from a smear-ripened cheese.</title>
        <authorList>
            <consortium name="US DOE Joint Genome Institute (JGI-PGF)"/>
            <person name="Walter F."/>
            <person name="Albersmeier A."/>
            <person name="Kalinowski J."/>
            <person name="Ruckert C."/>
        </authorList>
    </citation>
    <scope>NUCLEOTIDE SEQUENCE</scope>
    <source>
        <strain evidence="9">JCM 1480</strain>
    </source>
</reference>
<organism evidence="9 11">
    <name type="scientific">Curtobacterium luteum</name>
    <dbReference type="NCBI Taxonomy" id="33881"/>
    <lineage>
        <taxon>Bacteria</taxon>
        <taxon>Bacillati</taxon>
        <taxon>Actinomycetota</taxon>
        <taxon>Actinomycetes</taxon>
        <taxon>Micrococcales</taxon>
        <taxon>Microbacteriaceae</taxon>
        <taxon>Curtobacterium</taxon>
    </lineage>
</organism>
<name>A0A8H9G9S2_9MICO</name>
<keyword evidence="5 10" id="KW-0560">Oxidoreductase</keyword>
<dbReference type="CDD" id="cd08282">
    <property type="entry name" value="PFDH_like"/>
    <property type="match status" value="1"/>
</dbReference>
<evidence type="ECO:0000313" key="9">
    <source>
        <dbReference type="EMBL" id="GGK99849.1"/>
    </source>
</evidence>
<keyword evidence="12" id="KW-1185">Reference proteome</keyword>
<dbReference type="GO" id="GO:0008270">
    <property type="term" value="F:zinc ion binding"/>
    <property type="evidence" value="ECO:0007669"/>
    <property type="project" value="InterPro"/>
</dbReference>
<feature type="domain" description="Alcohol dehydrogenase-like N-terminal" evidence="8">
    <location>
        <begin position="46"/>
        <end position="162"/>
    </location>
</feature>
<evidence type="ECO:0000313" key="11">
    <source>
        <dbReference type="Proteomes" id="UP000648535"/>
    </source>
</evidence>
<evidence type="ECO:0000313" key="10">
    <source>
        <dbReference type="EMBL" id="MBM7803532.1"/>
    </source>
</evidence>
<evidence type="ECO:0000256" key="6">
    <source>
        <dbReference type="ARBA" id="ARBA00023027"/>
    </source>
</evidence>
<dbReference type="Gene3D" id="3.90.180.10">
    <property type="entry name" value="Medium-chain alcohol dehydrogenases, catalytic domain"/>
    <property type="match status" value="1"/>
</dbReference>
<reference evidence="9" key="2">
    <citation type="submission" date="2020-09" db="EMBL/GenBank/DDBJ databases">
        <authorList>
            <person name="Sun Q."/>
            <person name="Ohkuma M."/>
        </authorList>
    </citation>
    <scope>NUCLEOTIDE SEQUENCE</scope>
    <source>
        <strain evidence="9">JCM 1480</strain>
    </source>
</reference>
<evidence type="ECO:0000259" key="8">
    <source>
        <dbReference type="Pfam" id="PF08240"/>
    </source>
</evidence>
<dbReference type="EC" id="1.2.1.46" evidence="10"/>
<dbReference type="PANTHER" id="PTHR42813">
    <property type="entry name" value="ZINC-TYPE ALCOHOL DEHYDROGENASE-LIKE"/>
    <property type="match status" value="1"/>
</dbReference>
<sequence>MATNHAVAYKGPGQVEVIETEYPTFELKDGPGVNPANVGRKVNHGAILRTVATNICGSDQHMVRGRTTAPSDLVLGHEITGEVVEVGPDVEFIKVGDLVSVPFNIACGRCRNCKERKTGICLNVNPDRPGSAYGYVDMGGWVGGQAEYVLVPYADWNLLKFPDRDQALEKILDLAMLSDIFPTGFHGAVTAGVEVGSTVYVAGAGPVGLAAATGALLLGASVVIVGDMNADRLAQARTFGCETVDLTKGDPADQIDQILGEPLVDCGIDAVGFEAKGHGAGSDHEAPATVLNSLMDITAAGGALGIPGLYVTGDPGGIDEAAQKGALSLSLGTGWAKSLSFTTGQCPVMKYNRQLMMAILHDRTSIAKNVNAKAIGLEDAPRGYAEFDQGAATKYVLNPNGLIPAA</sequence>
<comment type="cofactor">
    <cofactor evidence="1">
        <name>Zn(2+)</name>
        <dbReference type="ChEBI" id="CHEBI:29105"/>
    </cofactor>
</comment>
<gene>
    <name evidence="9" type="primary">fdh</name>
    <name evidence="9" type="ORF">GCM10009769_17520</name>
    <name evidence="10" type="ORF">JOE58_002783</name>
</gene>
<dbReference type="InterPro" id="IPR011032">
    <property type="entry name" value="GroES-like_sf"/>
</dbReference>
<evidence type="ECO:0000256" key="5">
    <source>
        <dbReference type="ARBA" id="ARBA00023002"/>
    </source>
</evidence>
<dbReference type="Proteomes" id="UP000648535">
    <property type="component" value="Unassembled WGS sequence"/>
</dbReference>
<keyword evidence="4" id="KW-0862">Zinc</keyword>
<dbReference type="EMBL" id="BMOI01000006">
    <property type="protein sequence ID" value="GGK99849.1"/>
    <property type="molecule type" value="Genomic_DNA"/>
</dbReference>
<evidence type="ECO:0000256" key="1">
    <source>
        <dbReference type="ARBA" id="ARBA00001947"/>
    </source>
</evidence>
<feature type="domain" description="Alanine dehydrogenase/pyridine nucleotide transhydrogenase NAD(H)-binding" evidence="7">
    <location>
        <begin position="189"/>
        <end position="257"/>
    </location>
</feature>
<dbReference type="RefSeq" id="WP_175327952.1">
    <property type="nucleotide sequence ID" value="NZ_BMOI01000006.1"/>
</dbReference>
<dbReference type="PROSITE" id="PS00059">
    <property type="entry name" value="ADH_ZINC"/>
    <property type="match status" value="1"/>
</dbReference>